<dbReference type="AlphaFoldDB" id="W9HHU1"/>
<dbReference type="HOGENOM" id="CLU_1489075_0_0_1"/>
<dbReference type="OrthoDB" id="426882at2759"/>
<dbReference type="Proteomes" id="UP000030753">
    <property type="component" value="Unassembled WGS sequence"/>
</dbReference>
<organism evidence="1 2">
    <name type="scientific">Fusarium oxysporum NRRL 32931</name>
    <dbReference type="NCBI Taxonomy" id="660029"/>
    <lineage>
        <taxon>Eukaryota</taxon>
        <taxon>Fungi</taxon>
        <taxon>Dikarya</taxon>
        <taxon>Ascomycota</taxon>
        <taxon>Pezizomycotina</taxon>
        <taxon>Sordariomycetes</taxon>
        <taxon>Hypocreomycetidae</taxon>
        <taxon>Hypocreales</taxon>
        <taxon>Nectriaceae</taxon>
        <taxon>Fusarium</taxon>
        <taxon>Fusarium oxysporum species complex</taxon>
    </lineage>
</organism>
<dbReference type="PANTHER" id="PTHR47256">
    <property type="entry name" value="ZN(II)2CYS6 TRANSCRIPTION FACTOR (EUROFUNG)-RELATED"/>
    <property type="match status" value="1"/>
</dbReference>
<dbReference type="InterPro" id="IPR053187">
    <property type="entry name" value="Notoamide_regulator"/>
</dbReference>
<proteinExistence type="predicted"/>
<reference evidence="1 2" key="1">
    <citation type="submission" date="2011-06" db="EMBL/GenBank/DDBJ databases">
        <title>The Genome Sequence of Fusarium oxysporum FOSC 3-a.</title>
        <authorList>
            <consortium name="The Broad Institute Genome Sequencing Platform"/>
            <person name="Ma L.-J."/>
            <person name="Gale L.R."/>
            <person name="Schwartz D.C."/>
            <person name="Zhou S."/>
            <person name="Corby-Kistler H."/>
            <person name="Young S.K."/>
            <person name="Zeng Q."/>
            <person name="Gargeya S."/>
            <person name="Fitzgerald M."/>
            <person name="Haas B."/>
            <person name="Abouelleil A."/>
            <person name="Alvarado L."/>
            <person name="Arachchi H.M."/>
            <person name="Berlin A."/>
            <person name="Brown A."/>
            <person name="Chapman S.B."/>
            <person name="Chen Z."/>
            <person name="Dunbar C."/>
            <person name="Freedman E."/>
            <person name="Gearin G."/>
            <person name="Gellesch M."/>
            <person name="Goldberg J."/>
            <person name="Griggs A."/>
            <person name="Gujja S."/>
            <person name="Heiman D."/>
            <person name="Howarth C."/>
            <person name="Larson L."/>
            <person name="Lui A."/>
            <person name="MacDonald P.J.P."/>
            <person name="Mehta T."/>
            <person name="Montmayeur A."/>
            <person name="Murphy C."/>
            <person name="Neiman D."/>
            <person name="Pearson M."/>
            <person name="Priest M."/>
            <person name="Roberts A."/>
            <person name="Saif S."/>
            <person name="Shea T."/>
            <person name="Shenoy N."/>
            <person name="Sisk P."/>
            <person name="Stolte C."/>
            <person name="Sykes S."/>
            <person name="Wortman J."/>
            <person name="Nusbaum C."/>
            <person name="Birren B."/>
        </authorList>
    </citation>
    <scope>NUCLEOTIDE SEQUENCE [LARGE SCALE GENOMIC DNA]</scope>
    <source>
        <strain evidence="2">FOSC 3-a</strain>
    </source>
</reference>
<dbReference type="EMBL" id="JH717855">
    <property type="protein sequence ID" value="EWY79761.1"/>
    <property type="molecule type" value="Genomic_DNA"/>
</dbReference>
<sequence>MPIASSDPPTGFTKRDYDEIGRPYVHIETLIRLYYLHHNLEVFDPYFVIHLLMLGNYVIEMLNKPAVPADDADLYRSTLILCARGLHAQGKNSYIATMVYLMLRDRMETRDNALLKTYIHDELGYDQDSITKYNQSNYPVPIIKINEDPRTVLLGNLVKAYETLSLDGDSPSAQGSTPEPP</sequence>
<name>W9HHU1_FUSOX</name>
<accession>W9HHU1</accession>
<evidence type="ECO:0000313" key="2">
    <source>
        <dbReference type="Proteomes" id="UP000030753"/>
    </source>
</evidence>
<gene>
    <name evidence="1" type="ORF">FOYG_17051</name>
</gene>
<protein>
    <submittedName>
        <fullName evidence="1">Uncharacterized protein</fullName>
    </submittedName>
</protein>
<dbReference type="PANTHER" id="PTHR47256:SF1">
    <property type="entry name" value="ZN(II)2CYS6 TRANSCRIPTION FACTOR (EUROFUNG)"/>
    <property type="match status" value="1"/>
</dbReference>
<evidence type="ECO:0000313" key="1">
    <source>
        <dbReference type="EMBL" id="EWY79761.1"/>
    </source>
</evidence>